<keyword evidence="3" id="KW-0378">Hydrolase</keyword>
<sequence length="599" mass="67641">MQSITRGLTQTSKRLASKSLLATSSINSTSSSSSSSSSFSFNTSSSLSSLSSLSKTFINNNNNNQTIFKSLYSNNNGGRDENIDFQNTVEISGLPSTITKHDIQDLFPGLSISHNGIKMIFDDETNLGYAYVTFDTQSDRLGALQIRDANIGSVKVNILPLSINKKDWKDIGSSSYLHRTAVTNHLWRSRTPLFELKSKTINHPPSNKTIPIVEKSPQDSFTEIFLHFSSDINLREMYLSPFGHLRIGRFLEDLDALAGTVAYKHAEGTSEEKLFTIVTACVDRIHLLRPLCPDKDFKMEGIVTWVGKSSMEIMIKVRSMDPATKVWEPVLISYFTMVALNPENRKAAPVNQLVLDTEKQRKLFEDGELHKQQRLSHSQQSLQTSPPTDAELKTIHDLFMTSNQPQQFEKTQWIPMKNTNQTTVILCQPQERNMHGNIFGGYLMRKGFELAFTTCFVRFNKSIPQFFAMDDITFLQSVDIGNILSMDATIVYVHPIPDLKESYYVQVEVTAHVSNPIKSGPEKKRSNTFNFTFLCTPPDSSTNYSTTAQQPEKQGSGDIPKPIRILPQTYTEAMRYLAGKRIVDRQKLYSQSDLDVWRE</sequence>
<dbReference type="Gene3D" id="3.30.70.330">
    <property type="match status" value="1"/>
</dbReference>
<dbReference type="GO" id="GO:0006637">
    <property type="term" value="P:acyl-CoA metabolic process"/>
    <property type="evidence" value="ECO:0007669"/>
    <property type="project" value="TreeGrafter"/>
</dbReference>
<dbReference type="EMBL" id="GL883029">
    <property type="protein sequence ID" value="EGG14023.1"/>
    <property type="molecule type" value="Genomic_DNA"/>
</dbReference>
<keyword evidence="2" id="KW-0677">Repeat</keyword>
<keyword evidence="4" id="KW-0809">Transit peptide</keyword>
<evidence type="ECO:0000259" key="8">
    <source>
        <dbReference type="PROSITE" id="PS51770"/>
    </source>
</evidence>
<dbReference type="InterPro" id="IPR033120">
    <property type="entry name" value="HOTDOG_ACOT"/>
</dbReference>
<evidence type="ECO:0000256" key="6">
    <source>
        <dbReference type="SAM" id="MobiDB-lite"/>
    </source>
</evidence>
<evidence type="ECO:0000256" key="3">
    <source>
        <dbReference type="ARBA" id="ARBA00022801"/>
    </source>
</evidence>
<comment type="similarity">
    <text evidence="1">Belongs to the acyl coenzyme A hydrolase family.</text>
</comment>
<evidence type="ECO:0000256" key="1">
    <source>
        <dbReference type="ARBA" id="ARBA00010458"/>
    </source>
</evidence>
<dbReference type="GO" id="GO:0005739">
    <property type="term" value="C:mitochondrion"/>
    <property type="evidence" value="ECO:0007669"/>
    <property type="project" value="TreeGrafter"/>
</dbReference>
<feature type="domain" description="HotDog ACOT-type" evidence="8">
    <location>
        <begin position="417"/>
        <end position="539"/>
    </location>
</feature>
<proteinExistence type="inferred from homology"/>
<dbReference type="PROSITE" id="PS50102">
    <property type="entry name" value="RRM"/>
    <property type="match status" value="1"/>
</dbReference>
<feature type="domain" description="RRM" evidence="7">
    <location>
        <begin position="87"/>
        <end position="166"/>
    </location>
</feature>
<accession>F4QE76</accession>
<dbReference type="STRING" id="1054147.F4QE76"/>
<dbReference type="CDD" id="cd03442">
    <property type="entry name" value="BFIT_BACH"/>
    <property type="match status" value="2"/>
</dbReference>
<dbReference type="CDD" id="cd12254">
    <property type="entry name" value="RRM_hnRNPH_ESRPs_RBM12_like"/>
    <property type="match status" value="1"/>
</dbReference>
<evidence type="ECO:0000256" key="2">
    <source>
        <dbReference type="ARBA" id="ARBA00022737"/>
    </source>
</evidence>
<dbReference type="SUPFAM" id="SSF54637">
    <property type="entry name" value="Thioesterase/thiol ester dehydrase-isomerase"/>
    <property type="match status" value="2"/>
</dbReference>
<feature type="compositionally biased region" description="Polar residues" evidence="6">
    <location>
        <begin position="540"/>
        <end position="553"/>
    </location>
</feature>
<dbReference type="InterPro" id="IPR000504">
    <property type="entry name" value="RRM_dom"/>
</dbReference>
<dbReference type="Pfam" id="PF00076">
    <property type="entry name" value="RRM_1"/>
    <property type="match status" value="1"/>
</dbReference>
<dbReference type="PANTHER" id="PTHR12655:SF0">
    <property type="entry name" value="ACYL-COENZYME A THIOESTERASE 9, MITOCHONDRIAL"/>
    <property type="match status" value="1"/>
</dbReference>
<gene>
    <name evidence="9" type="ORF">DFA_11785</name>
</gene>
<feature type="region of interest" description="Disordered" evidence="6">
    <location>
        <begin position="540"/>
        <end position="562"/>
    </location>
</feature>
<dbReference type="RefSeq" id="XP_004350731.1">
    <property type="nucleotide sequence ID" value="XM_004350680.1"/>
</dbReference>
<evidence type="ECO:0000256" key="4">
    <source>
        <dbReference type="ARBA" id="ARBA00022946"/>
    </source>
</evidence>
<dbReference type="AlphaFoldDB" id="F4QE76"/>
<dbReference type="SUPFAM" id="SSF54928">
    <property type="entry name" value="RNA-binding domain, RBD"/>
    <property type="match status" value="1"/>
</dbReference>
<dbReference type="OrthoDB" id="331699at2759"/>
<protein>
    <submittedName>
        <fullName evidence="9">RNA-binding region RNP-1 domain-containing protein</fullName>
    </submittedName>
</protein>
<dbReference type="GeneID" id="14865213"/>
<evidence type="ECO:0000256" key="5">
    <source>
        <dbReference type="PROSITE-ProRule" id="PRU00176"/>
    </source>
</evidence>
<evidence type="ECO:0000313" key="10">
    <source>
        <dbReference type="Proteomes" id="UP000007797"/>
    </source>
</evidence>
<dbReference type="Gene3D" id="3.10.129.10">
    <property type="entry name" value="Hotdog Thioesterase"/>
    <property type="match status" value="2"/>
</dbReference>
<feature type="domain" description="HotDog ACOT-type" evidence="8">
    <location>
        <begin position="217"/>
        <end position="343"/>
    </location>
</feature>
<keyword evidence="10" id="KW-1185">Reference proteome</keyword>
<dbReference type="KEGG" id="dfa:DFA_11785"/>
<keyword evidence="5" id="KW-0694">RNA-binding</keyword>
<name>F4QE76_CACFS</name>
<organism evidence="9 10">
    <name type="scientific">Cavenderia fasciculata</name>
    <name type="common">Slime mold</name>
    <name type="synonym">Dictyostelium fasciculatum</name>
    <dbReference type="NCBI Taxonomy" id="261658"/>
    <lineage>
        <taxon>Eukaryota</taxon>
        <taxon>Amoebozoa</taxon>
        <taxon>Evosea</taxon>
        <taxon>Eumycetozoa</taxon>
        <taxon>Dictyostelia</taxon>
        <taxon>Acytosteliales</taxon>
        <taxon>Cavenderiaceae</taxon>
        <taxon>Cavenderia</taxon>
    </lineage>
</organism>
<dbReference type="PROSITE" id="PS51770">
    <property type="entry name" value="HOTDOG_ACOT"/>
    <property type="match status" value="2"/>
</dbReference>
<dbReference type="GO" id="GO:0003723">
    <property type="term" value="F:RNA binding"/>
    <property type="evidence" value="ECO:0007669"/>
    <property type="project" value="UniProtKB-UniRule"/>
</dbReference>
<dbReference type="OMA" id="QPQERNM"/>
<evidence type="ECO:0000259" key="7">
    <source>
        <dbReference type="PROSITE" id="PS50102"/>
    </source>
</evidence>
<evidence type="ECO:0000313" key="9">
    <source>
        <dbReference type="EMBL" id="EGG14023.1"/>
    </source>
</evidence>
<dbReference type="InterPro" id="IPR029069">
    <property type="entry name" value="HotDog_dom_sf"/>
</dbReference>
<dbReference type="PANTHER" id="PTHR12655">
    <property type="entry name" value="ACYL-COA THIOESTERASE"/>
    <property type="match status" value="1"/>
</dbReference>
<dbReference type="GO" id="GO:0047617">
    <property type="term" value="F:fatty acyl-CoA hydrolase activity"/>
    <property type="evidence" value="ECO:0007669"/>
    <property type="project" value="TreeGrafter"/>
</dbReference>
<reference evidence="10" key="1">
    <citation type="journal article" date="2011" name="Genome Res.">
        <title>Phylogeny-wide analysis of social amoeba genomes highlights ancient origins for complex intercellular communication.</title>
        <authorList>
            <person name="Heidel A.J."/>
            <person name="Lawal H.M."/>
            <person name="Felder M."/>
            <person name="Schilde C."/>
            <person name="Helps N.R."/>
            <person name="Tunggal B."/>
            <person name="Rivero F."/>
            <person name="John U."/>
            <person name="Schleicher M."/>
            <person name="Eichinger L."/>
            <person name="Platzer M."/>
            <person name="Noegel A.A."/>
            <person name="Schaap P."/>
            <person name="Gloeckner G."/>
        </authorList>
    </citation>
    <scope>NUCLEOTIDE SEQUENCE [LARGE SCALE GENOMIC DNA]</scope>
    <source>
        <strain evidence="10">SH3</strain>
    </source>
</reference>
<dbReference type="InterPro" id="IPR012677">
    <property type="entry name" value="Nucleotide-bd_a/b_plait_sf"/>
</dbReference>
<dbReference type="Proteomes" id="UP000007797">
    <property type="component" value="Unassembled WGS sequence"/>
</dbReference>
<dbReference type="InterPro" id="IPR035979">
    <property type="entry name" value="RBD_domain_sf"/>
</dbReference>